<keyword evidence="8" id="KW-0498">Mitosis</keyword>
<evidence type="ECO:0000256" key="2">
    <source>
        <dbReference type="ARBA" id="ARBA00004496"/>
    </source>
</evidence>
<dbReference type="SMART" id="SM00404">
    <property type="entry name" value="PTPc_motif"/>
    <property type="match status" value="1"/>
</dbReference>
<dbReference type="GO" id="GO:0005816">
    <property type="term" value="C:spindle pole body"/>
    <property type="evidence" value="ECO:0007669"/>
    <property type="project" value="UniProtKB-ARBA"/>
</dbReference>
<comment type="subcellular location">
    <subcellularLocation>
        <location evidence="2">Cytoplasm</location>
    </subcellularLocation>
    <subcellularLocation>
        <location evidence="1">Nucleus</location>
    </subcellularLocation>
</comment>
<dbReference type="CDD" id="cd14499">
    <property type="entry name" value="CDC14_C"/>
    <property type="match status" value="1"/>
</dbReference>
<gene>
    <name evidence="17" type="ORF">C8A01DRAFT_33514</name>
</gene>
<dbReference type="PANTHER" id="PTHR23339">
    <property type="entry name" value="TYROSINE SPECIFIC PROTEIN PHOSPHATASE AND DUAL SPECIFICITY PROTEIN PHOSPHATASE"/>
    <property type="match status" value="1"/>
</dbReference>
<dbReference type="CDD" id="cd17657">
    <property type="entry name" value="CDC14_N"/>
    <property type="match status" value="1"/>
</dbReference>
<name>A0AAN6SUC2_9PEZI</name>
<dbReference type="EMBL" id="MU854341">
    <property type="protein sequence ID" value="KAK4042441.1"/>
    <property type="molecule type" value="Genomic_DNA"/>
</dbReference>
<dbReference type="InterPro" id="IPR000387">
    <property type="entry name" value="Tyr_Pase_dom"/>
</dbReference>
<keyword evidence="10" id="KW-0904">Protein phosphatase</keyword>
<dbReference type="InterPro" id="IPR044506">
    <property type="entry name" value="CDC14_C"/>
</dbReference>
<dbReference type="GO" id="GO:0004725">
    <property type="term" value="F:protein tyrosine phosphatase activity"/>
    <property type="evidence" value="ECO:0007669"/>
    <property type="project" value="UniProtKB-EC"/>
</dbReference>
<dbReference type="InterPro" id="IPR020422">
    <property type="entry name" value="TYR_PHOSPHATASE_DUAL_dom"/>
</dbReference>
<sequence length="646" mass="71794">MAPSTRRASNLGQIIEYIPDRLYLAAYVETPDANTVFPYPDPAPRSPSKRSQRSLESAAPTPNEKQPFYFTVDDTLLYNAFHHDFGPLHIGHLYRFALQFHEILGAKENKDRPIVFWSRADPRSRANASCLLACYMVLIQSWPPHLALAPGAQVDPPLMPFRDAGYSQADYGITVQDVVYGVWKAKEEGCCVLENFDLDEYERFERVEQGDFNWITPHFLAFASPQSSPSARTIEGTEAWKALPKTLAAVDAHPTLAQPFKNVLAHFTERDIGLVVRLNSVLYDSSYFEALGIQHIDMIFEDGTCPPLSMVRKFIRMAHDMISKKKGIAVHCKAGLGRTGCLIGAYLIYRHGFTANEVISYMRFMRPGMVVGPQQHWLHLNQGTFREWWVEERVERKLRKEAALAAAAAQANGNHQPSTPIRAMQKTHLGRSSSKNGTSTPPNRGAVRTPLGEIDQDQARDNNTIGVQEDYLPAPTPGQPRKTQRGGADRHHPYSRSTTAVPTVEEEEIQTEVTSTRRSHANESDEEWNLRMRSHRKVSASLSPDRRERSVSHHTTTTTVYQVIDNDASNDIENIGMATAKTKSYDQAQRATSASGVLAKVRGGSSSPKRAAGSVREAGVRKTSGRVGSIGNVSPIAATRKISGAH</sequence>
<evidence type="ECO:0000256" key="3">
    <source>
        <dbReference type="ARBA" id="ARBA00007315"/>
    </source>
</evidence>
<dbReference type="SMART" id="SM00195">
    <property type="entry name" value="DSPc"/>
    <property type="match status" value="1"/>
</dbReference>
<keyword evidence="5" id="KW-0963">Cytoplasm</keyword>
<evidence type="ECO:0000256" key="7">
    <source>
        <dbReference type="ARBA" id="ARBA00022618"/>
    </source>
</evidence>
<dbReference type="InterPro" id="IPR003595">
    <property type="entry name" value="Tyr_Pase_cat"/>
</dbReference>
<organism evidence="17 18">
    <name type="scientific">Parachaetomium inaequale</name>
    <dbReference type="NCBI Taxonomy" id="2588326"/>
    <lineage>
        <taxon>Eukaryota</taxon>
        <taxon>Fungi</taxon>
        <taxon>Dikarya</taxon>
        <taxon>Ascomycota</taxon>
        <taxon>Pezizomycotina</taxon>
        <taxon>Sordariomycetes</taxon>
        <taxon>Sordariomycetidae</taxon>
        <taxon>Sordariales</taxon>
        <taxon>Chaetomiaceae</taxon>
        <taxon>Parachaetomium</taxon>
    </lineage>
</organism>
<dbReference type="Proteomes" id="UP001303115">
    <property type="component" value="Unassembled WGS sequence"/>
</dbReference>
<protein>
    <recommendedName>
        <fullName evidence="4">protein-tyrosine-phosphatase</fullName>
        <ecNumber evidence="4">3.1.3.48</ecNumber>
    </recommendedName>
</protein>
<dbReference type="Pfam" id="PF00782">
    <property type="entry name" value="DSPc"/>
    <property type="match status" value="1"/>
</dbReference>
<dbReference type="GO" id="GO:0051321">
    <property type="term" value="P:meiotic cell cycle"/>
    <property type="evidence" value="ECO:0007669"/>
    <property type="project" value="UniProtKB-KW"/>
</dbReference>
<feature type="region of interest" description="Disordered" evidence="14">
    <location>
        <begin position="37"/>
        <end position="62"/>
    </location>
</feature>
<keyword evidence="7" id="KW-0132">Cell division</keyword>
<keyword evidence="11" id="KW-0539">Nucleus</keyword>
<evidence type="ECO:0000256" key="13">
    <source>
        <dbReference type="ARBA" id="ARBA00023306"/>
    </source>
</evidence>
<evidence type="ECO:0000256" key="14">
    <source>
        <dbReference type="SAM" id="MobiDB-lite"/>
    </source>
</evidence>
<dbReference type="Gene3D" id="3.90.190.10">
    <property type="entry name" value="Protein tyrosine phosphatase superfamily"/>
    <property type="match status" value="2"/>
</dbReference>
<comment type="similarity">
    <text evidence="3">Belongs to the protein-tyrosine phosphatase family. Non-receptor class CDC14 subfamily.</text>
</comment>
<evidence type="ECO:0000256" key="4">
    <source>
        <dbReference type="ARBA" id="ARBA00013064"/>
    </source>
</evidence>
<feature type="domain" description="Tyrosine specific protein phosphatases" evidence="16">
    <location>
        <begin position="312"/>
        <end position="377"/>
    </location>
</feature>
<feature type="region of interest" description="Disordered" evidence="14">
    <location>
        <begin position="425"/>
        <end position="530"/>
    </location>
</feature>
<dbReference type="InterPro" id="IPR050561">
    <property type="entry name" value="PTP"/>
</dbReference>
<feature type="domain" description="Tyrosine-protein phosphatase" evidence="15">
    <location>
        <begin position="211"/>
        <end position="391"/>
    </location>
</feature>
<accession>A0AAN6SUC2</accession>
<evidence type="ECO:0000256" key="5">
    <source>
        <dbReference type="ARBA" id="ARBA00022490"/>
    </source>
</evidence>
<dbReference type="GO" id="GO:0005737">
    <property type="term" value="C:cytoplasm"/>
    <property type="evidence" value="ECO:0007669"/>
    <property type="project" value="UniProtKB-SubCell"/>
</dbReference>
<keyword evidence="12" id="KW-0469">Meiosis</keyword>
<reference evidence="18" key="1">
    <citation type="journal article" date="2023" name="Mol. Phylogenet. Evol.">
        <title>Genome-scale phylogeny and comparative genomics of the fungal order Sordariales.</title>
        <authorList>
            <person name="Hensen N."/>
            <person name="Bonometti L."/>
            <person name="Westerberg I."/>
            <person name="Brannstrom I.O."/>
            <person name="Guillou S."/>
            <person name="Cros-Aarteil S."/>
            <person name="Calhoun S."/>
            <person name="Haridas S."/>
            <person name="Kuo A."/>
            <person name="Mondo S."/>
            <person name="Pangilinan J."/>
            <person name="Riley R."/>
            <person name="LaButti K."/>
            <person name="Andreopoulos B."/>
            <person name="Lipzen A."/>
            <person name="Chen C."/>
            <person name="Yan M."/>
            <person name="Daum C."/>
            <person name="Ng V."/>
            <person name="Clum A."/>
            <person name="Steindorff A."/>
            <person name="Ohm R.A."/>
            <person name="Martin F."/>
            <person name="Silar P."/>
            <person name="Natvig D.O."/>
            <person name="Lalanne C."/>
            <person name="Gautier V."/>
            <person name="Ament-Velasquez S.L."/>
            <person name="Kruys A."/>
            <person name="Hutchinson M.I."/>
            <person name="Powell A.J."/>
            <person name="Barry K."/>
            <person name="Miller A.N."/>
            <person name="Grigoriev I.V."/>
            <person name="Debuchy R."/>
            <person name="Gladieux P."/>
            <person name="Hiltunen Thoren M."/>
            <person name="Johannesson H."/>
        </authorList>
    </citation>
    <scope>NUCLEOTIDE SEQUENCE [LARGE SCALE GENOMIC DNA]</scope>
    <source>
        <strain evidence="18">CBS 284.82</strain>
    </source>
</reference>
<dbReference type="PROSITE" id="PS00383">
    <property type="entry name" value="TYR_PHOSPHATASE_1"/>
    <property type="match status" value="1"/>
</dbReference>
<dbReference type="Pfam" id="PF14671">
    <property type="entry name" value="DSPn"/>
    <property type="match status" value="1"/>
</dbReference>
<dbReference type="GO" id="GO:0033554">
    <property type="term" value="P:cellular response to stress"/>
    <property type="evidence" value="ECO:0007669"/>
    <property type="project" value="UniProtKB-ARBA"/>
</dbReference>
<dbReference type="InterPro" id="IPR029021">
    <property type="entry name" value="Prot-tyrosine_phosphatase-like"/>
</dbReference>
<dbReference type="GO" id="GO:0000278">
    <property type="term" value="P:mitotic cell cycle"/>
    <property type="evidence" value="ECO:0007669"/>
    <property type="project" value="UniProtKB-ARBA"/>
</dbReference>
<dbReference type="InterPro" id="IPR016130">
    <property type="entry name" value="Tyr_Pase_AS"/>
</dbReference>
<proteinExistence type="inferred from homology"/>
<comment type="caution">
    <text evidence="17">The sequence shown here is derived from an EMBL/GenBank/DDBJ whole genome shotgun (WGS) entry which is preliminary data.</text>
</comment>
<dbReference type="GO" id="GO:0051301">
    <property type="term" value="P:cell division"/>
    <property type="evidence" value="ECO:0007669"/>
    <property type="project" value="UniProtKB-KW"/>
</dbReference>
<evidence type="ECO:0000256" key="12">
    <source>
        <dbReference type="ARBA" id="ARBA00023254"/>
    </source>
</evidence>
<dbReference type="InterPro" id="IPR000340">
    <property type="entry name" value="Dual-sp_phosphatase_cat-dom"/>
</dbReference>
<keyword evidence="18" id="KW-1185">Reference proteome</keyword>
<dbReference type="AlphaFoldDB" id="A0AAN6SUC2"/>
<feature type="region of interest" description="Disordered" evidence="14">
    <location>
        <begin position="596"/>
        <end position="632"/>
    </location>
</feature>
<feature type="region of interest" description="Disordered" evidence="14">
    <location>
        <begin position="535"/>
        <end position="554"/>
    </location>
</feature>
<evidence type="ECO:0000256" key="1">
    <source>
        <dbReference type="ARBA" id="ARBA00004123"/>
    </source>
</evidence>
<evidence type="ECO:0000259" key="16">
    <source>
        <dbReference type="PROSITE" id="PS50056"/>
    </source>
</evidence>
<dbReference type="InterPro" id="IPR029260">
    <property type="entry name" value="DSPn"/>
</dbReference>
<dbReference type="SUPFAM" id="SSF52799">
    <property type="entry name" value="(Phosphotyrosine protein) phosphatases II"/>
    <property type="match status" value="2"/>
</dbReference>
<dbReference type="GO" id="GO:0005730">
    <property type="term" value="C:nucleolus"/>
    <property type="evidence" value="ECO:0007669"/>
    <property type="project" value="UniProtKB-ARBA"/>
</dbReference>
<evidence type="ECO:0000256" key="9">
    <source>
        <dbReference type="ARBA" id="ARBA00022801"/>
    </source>
</evidence>
<dbReference type="FunFam" id="3.90.190.10:FF:000038">
    <property type="entry name" value="Tyrosine-protein phosphatase CDC14"/>
    <property type="match status" value="1"/>
</dbReference>
<dbReference type="PROSITE" id="PS50056">
    <property type="entry name" value="TYR_PHOSPHATASE_2"/>
    <property type="match status" value="1"/>
</dbReference>
<evidence type="ECO:0000256" key="8">
    <source>
        <dbReference type="ARBA" id="ARBA00022776"/>
    </source>
</evidence>
<dbReference type="GO" id="GO:0032954">
    <property type="term" value="P:regulation of cytokinetic process"/>
    <property type="evidence" value="ECO:0007669"/>
    <property type="project" value="UniProtKB-ARBA"/>
</dbReference>
<dbReference type="GO" id="GO:0007096">
    <property type="term" value="P:regulation of exit from mitosis"/>
    <property type="evidence" value="ECO:0007669"/>
    <property type="project" value="UniProtKB-ARBA"/>
</dbReference>
<evidence type="ECO:0000256" key="10">
    <source>
        <dbReference type="ARBA" id="ARBA00022912"/>
    </source>
</evidence>
<keyword evidence="9" id="KW-0378">Hydrolase</keyword>
<dbReference type="PROSITE" id="PS50054">
    <property type="entry name" value="TYR_PHOSPHATASE_DUAL"/>
    <property type="match status" value="1"/>
</dbReference>
<feature type="compositionally biased region" description="Polar residues" evidence="14">
    <location>
        <begin position="430"/>
        <end position="442"/>
    </location>
</feature>
<evidence type="ECO:0000313" key="17">
    <source>
        <dbReference type="EMBL" id="KAK4042441.1"/>
    </source>
</evidence>
<evidence type="ECO:0000259" key="15">
    <source>
        <dbReference type="PROSITE" id="PS50054"/>
    </source>
</evidence>
<evidence type="ECO:0000256" key="11">
    <source>
        <dbReference type="ARBA" id="ARBA00023242"/>
    </source>
</evidence>
<keyword evidence="13" id="KW-0131">Cell cycle</keyword>
<evidence type="ECO:0000313" key="18">
    <source>
        <dbReference type="Proteomes" id="UP001303115"/>
    </source>
</evidence>
<evidence type="ECO:0000256" key="6">
    <source>
        <dbReference type="ARBA" id="ARBA00022553"/>
    </source>
</evidence>
<keyword evidence="6" id="KW-0597">Phosphoprotein</keyword>
<dbReference type="EC" id="3.1.3.48" evidence="4"/>